<dbReference type="GO" id="GO:0016020">
    <property type="term" value="C:membrane"/>
    <property type="evidence" value="ECO:0007669"/>
    <property type="project" value="InterPro"/>
</dbReference>
<dbReference type="AlphaFoldDB" id="A0A6B2LFS6"/>
<name>A0A6B2LFS6_9EUKA</name>
<evidence type="ECO:0000313" key="4">
    <source>
        <dbReference type="EMBL" id="NDV35913.1"/>
    </source>
</evidence>
<dbReference type="NCBIfam" id="TIGR00231">
    <property type="entry name" value="small_GTP"/>
    <property type="match status" value="1"/>
</dbReference>
<dbReference type="SMART" id="SM00175">
    <property type="entry name" value="RAB"/>
    <property type="match status" value="1"/>
</dbReference>
<dbReference type="InterPro" id="IPR001806">
    <property type="entry name" value="Small_GTPase"/>
</dbReference>
<dbReference type="PROSITE" id="PS51421">
    <property type="entry name" value="RAS"/>
    <property type="match status" value="1"/>
</dbReference>
<dbReference type="InterPro" id="IPR005225">
    <property type="entry name" value="Small_GTP-bd"/>
</dbReference>
<dbReference type="Gene3D" id="3.40.50.300">
    <property type="entry name" value="P-loop containing nucleotide triphosphate hydrolases"/>
    <property type="match status" value="1"/>
</dbReference>
<dbReference type="GO" id="GO:0003924">
    <property type="term" value="F:GTPase activity"/>
    <property type="evidence" value="ECO:0007669"/>
    <property type="project" value="InterPro"/>
</dbReference>
<proteinExistence type="predicted"/>
<dbReference type="EMBL" id="GIBP01006944">
    <property type="protein sequence ID" value="NDV35913.1"/>
    <property type="molecule type" value="Transcribed_RNA"/>
</dbReference>
<keyword evidence="2" id="KW-0342">GTP-binding</keyword>
<organism evidence="4">
    <name type="scientific">Arcella intermedia</name>
    <dbReference type="NCBI Taxonomy" id="1963864"/>
    <lineage>
        <taxon>Eukaryota</taxon>
        <taxon>Amoebozoa</taxon>
        <taxon>Tubulinea</taxon>
        <taxon>Elardia</taxon>
        <taxon>Arcellinida</taxon>
        <taxon>Sphaerothecina</taxon>
        <taxon>Arcellidae</taxon>
        <taxon>Arcella</taxon>
    </lineage>
</organism>
<dbReference type="GO" id="GO:0005525">
    <property type="term" value="F:GTP binding"/>
    <property type="evidence" value="ECO:0007669"/>
    <property type="project" value="UniProtKB-KW"/>
</dbReference>
<reference evidence="4" key="1">
    <citation type="journal article" date="2020" name="J. Eukaryot. Microbiol.">
        <title>De novo Sequencing, Assembly and Annotation of the Transcriptome for the Free-Living Testate Amoeba Arcella intermedia.</title>
        <authorList>
            <person name="Ribeiro G.M."/>
            <person name="Porfirio-Sousa A.L."/>
            <person name="Maurer-Alcala X.X."/>
            <person name="Katz L.A."/>
            <person name="Lahr D.J.G."/>
        </authorList>
    </citation>
    <scope>NUCLEOTIDE SEQUENCE</scope>
</reference>
<sequence>MLDILDTAQYEEFTSLRDQYMRTSQSFIILFSIDSRTSFDSLRDYRETIMRVRDQEKFPVVLCGNKSDLEGDRLVTDWEAEELARSWGCPYVKTSAKTRLNVDEVFFEIVREIKKEQALLGAGKKGKKKEVKKEKKVKKEEVEEKEEKSLPERQYEAKKALLKDLLKDGVISSSLFEEYNQRNKAALGIHH</sequence>
<dbReference type="GO" id="GO:0007165">
    <property type="term" value="P:signal transduction"/>
    <property type="evidence" value="ECO:0007669"/>
    <property type="project" value="InterPro"/>
</dbReference>
<dbReference type="SMART" id="SM00173">
    <property type="entry name" value="RAS"/>
    <property type="match status" value="1"/>
</dbReference>
<dbReference type="PANTHER" id="PTHR24070">
    <property type="entry name" value="RAS, DI-RAS, AND RHEB FAMILY MEMBERS OF SMALL GTPASE SUPERFAMILY"/>
    <property type="match status" value="1"/>
</dbReference>
<dbReference type="InterPro" id="IPR020849">
    <property type="entry name" value="Small_GTPase_Ras-type"/>
</dbReference>
<dbReference type="InterPro" id="IPR027417">
    <property type="entry name" value="P-loop_NTPase"/>
</dbReference>
<accession>A0A6B2LFS6</accession>
<evidence type="ECO:0000256" key="1">
    <source>
        <dbReference type="ARBA" id="ARBA00022741"/>
    </source>
</evidence>
<evidence type="ECO:0000256" key="3">
    <source>
        <dbReference type="SAM" id="MobiDB-lite"/>
    </source>
</evidence>
<keyword evidence="1" id="KW-0547">Nucleotide-binding</keyword>
<dbReference type="PROSITE" id="PS51419">
    <property type="entry name" value="RAB"/>
    <property type="match status" value="1"/>
</dbReference>
<dbReference type="SMART" id="SM00174">
    <property type="entry name" value="RHO"/>
    <property type="match status" value="1"/>
</dbReference>
<feature type="compositionally biased region" description="Basic and acidic residues" evidence="3">
    <location>
        <begin position="131"/>
        <end position="152"/>
    </location>
</feature>
<evidence type="ECO:0000256" key="2">
    <source>
        <dbReference type="ARBA" id="ARBA00023134"/>
    </source>
</evidence>
<dbReference type="PRINTS" id="PR00449">
    <property type="entry name" value="RASTRNSFRMNG"/>
</dbReference>
<protein>
    <submittedName>
        <fullName evidence="4">Uncharacterized protein</fullName>
    </submittedName>
</protein>
<feature type="region of interest" description="Disordered" evidence="3">
    <location>
        <begin position="130"/>
        <end position="152"/>
    </location>
</feature>
<dbReference type="SUPFAM" id="SSF52540">
    <property type="entry name" value="P-loop containing nucleoside triphosphate hydrolases"/>
    <property type="match status" value="1"/>
</dbReference>
<dbReference type="Pfam" id="PF00071">
    <property type="entry name" value="Ras"/>
    <property type="match status" value="1"/>
</dbReference>